<feature type="compositionally biased region" description="Polar residues" evidence="9">
    <location>
        <begin position="848"/>
        <end position="867"/>
    </location>
</feature>
<evidence type="ECO:0000256" key="5">
    <source>
        <dbReference type="ARBA" id="ARBA00053217"/>
    </source>
</evidence>
<keyword evidence="3" id="KW-0810">Translation regulation</keyword>
<dbReference type="GO" id="GO:0006417">
    <property type="term" value="P:regulation of translation"/>
    <property type="evidence" value="ECO:0007669"/>
    <property type="project" value="UniProtKB-KW"/>
</dbReference>
<sequence length="1987" mass="215011">MSVNQSRAERTQGQLRKPSRSGSSGQQRGSIGSGALGKGGSSAPSPISSSASSAAPSSISPSLSTNRSIKKSGNGHGGQSRINPASTTSEASGAAPFTTAHRAVQNGAQAPQPSPGFSDASVPGGAKPIDMPTPRNASRGIPKSPYSQSATGASSSSTTSAPPKGDTSRTFPLQFGSINPGIVNELQIPARTSSAPPNLDEQKRDQARIESFGAAPTLPVASIPKQQQQQQARKDVSGAQQSNSVEAHPLPQSKRDVSIPVPSASVISMPKSSVLPIPGMPPMPMAMPFQPHQPQIPPQLGGPSPQMQSPGLAANSLQMTMTLPVGNVPQVAQQIYVPGIQSHFVQQQAMMHQGQGLGFAPPISHQLSQQLGNMGMGISSQFPQQHMGKFSGPRKTTVKITHPETHEVLRLDKRMDSSKDGVSSGQRSLSNVIPQAQPIPTYSAAHQMNYYAPMQQNSYSPSPLIFTTTTVPLTSGQVPMSSQAPKYSYPVSQSGQNLSFMKSSMANAVPGGKPALSMPEAVNLEGLPVSTSLPYAVQINVKGLQSEKVGASSGTPPVVISMPLTEAEPVKSVKTVADATVSCHKNNETSPDGPAQQLKSGSEPLLTLPVLDKSSSAAPPVLSSQRMLSEASSTPESRTGDSGSVQSGNDIRKREPLRRSDSLKDNQKKQNKKDLRNSQQEHQLDVSSPEGAKLSSPKPTKSSYAGELISQEGCTNTENPEAALASDLATPSAWPCNKAENMILSEVGATEPFKSEIMPAASALSGSILEKEASQGTSLFHADSFGSAHDGVSIKEDVPSEVTTSLSPMMDGTNSRSLGTSSCLVNEVLDVMRDEMLDVTKHEKSEVSDGSLQDSGDNNVHQPSTAKKSSKLFDPAMLLKQDDSGGNDGKVKFSDYHEADNKQFSSFVVGTKEGESRIANEQNKTIDASLDPADSGTAPSNDIRSANDDKDKVDIFTTKCEIKYSEDIGFTDSGVIETAPVPSPSLSEVTQKSESEVVGLHSGLVSATSLRQKEKPSLETLKPKITTTRKKKRKEILSKADAAGTSDLYNAYTGPEEMHETVSNSESIDNSTTDTKSAHVDFTNKEVAASEEDGQNKAELDDWEDAADISTPKLKTSEHGHSADGHDYDGYEATTQKKYSRDFLMTLSQQFTELPVGFEIGSDIADALMSSPLGKSPCPSPGRIIDRPSGASRVDRRMVGNLDDEKWTKSPSFGLGRDRLDIGHGAAIVSLRPGQGVSHGVLRNPRGQASNQFGGILSGPTQSVASQGGMPRDADRWQRARGLMPSPQTPLQVMHKAERKYEVGKAVDQEEGKQRQLKAILNKLTPQNFEKFCAQVKEVNIDSAATLTGVISQIFDKALMEPTFCEMYANFCFHLSGALPDFNEDNERITFKRLLLNKCQEEFERGEREQAEANKVEEEGEIKQSEEEREEKRLRARRRMLGNIRLIGELYKKKMLTERIMHECIKKLLGQYQNPDEEDVEALCKLMSTIGEMIDHPKAKEHMDAYFDMMTNLSTNQKLSSRVRFMLRDAIDLRKNKWQQRRKVEGPKKIEEVHRDAAQERQAQSSRLARGPVISNIPRRGQVVDYGSRGSTPLTSPNSQQVGSLRGLPTQARGYGAQDVRLDDRHHFETRTVSLPLPQRSTDDDSITLGPQGGLARGMSTRGHPSISISNVLAAESPAVGEHRRLTSGPNGTSYMADRFSGTAHDQVKPHDRTSYYGSRDFKISDHTSDRSATSILPAGRTHGTSDSSLTSASEIRTLPEEVLREKSILAIREFYRIICHDPSLWGITFEVSCGALVKAKIVLQRPASIEHSAKDENEVALCIKELNAPSFYPSVISLWVTDSFERKDAERDHLTELIINLCKSRDSLLNQVQLLQGFESVLSSLEDAMNDAPRAAEFLGRIFAKFVMEDMVTLREIGRLLYEGGEEPGRLRETGIAADVLGNIFETIRSERGGTILNEIRASSNLPLEDFGPPSHPKQSKLDAFL</sequence>
<dbReference type="InterPro" id="IPR003891">
    <property type="entry name" value="Initiation_fac_eIF4g_MI"/>
</dbReference>
<dbReference type="GO" id="GO:0003729">
    <property type="term" value="F:mRNA binding"/>
    <property type="evidence" value="ECO:0007669"/>
    <property type="project" value="TreeGrafter"/>
</dbReference>
<dbReference type="Gene3D" id="1.25.40.180">
    <property type="match status" value="2"/>
</dbReference>
<feature type="compositionally biased region" description="Low complexity" evidence="9">
    <location>
        <begin position="41"/>
        <end position="62"/>
    </location>
</feature>
<comment type="similarity">
    <text evidence="1">Belongs to the eukaryotic initiation factor 4G family.</text>
</comment>
<feature type="region of interest" description="Disordered" evidence="9">
    <location>
        <begin position="1086"/>
        <end position="1105"/>
    </location>
</feature>
<dbReference type="InterPro" id="IPR016024">
    <property type="entry name" value="ARM-type_fold"/>
</dbReference>
<feature type="region of interest" description="Disordered" evidence="9">
    <location>
        <begin position="915"/>
        <end position="946"/>
    </location>
</feature>
<evidence type="ECO:0000256" key="4">
    <source>
        <dbReference type="ARBA" id="ARBA00022917"/>
    </source>
</evidence>
<dbReference type="Proteomes" id="UP000317650">
    <property type="component" value="Chromosome 8"/>
</dbReference>
<evidence type="ECO:0000256" key="8">
    <source>
        <dbReference type="ARBA" id="ARBA00079578"/>
    </source>
</evidence>
<feature type="compositionally biased region" description="Low complexity" evidence="9">
    <location>
        <begin position="20"/>
        <end position="30"/>
    </location>
</feature>
<dbReference type="InterPro" id="IPR003890">
    <property type="entry name" value="MIF4G-like_typ-3"/>
</dbReference>
<feature type="region of interest" description="Disordered" evidence="9">
    <location>
        <begin position="842"/>
        <end position="873"/>
    </location>
</feature>
<comment type="caution">
    <text evidence="11">The sequence shown here is derived from an EMBL/GenBank/DDBJ whole genome shotgun (WGS) entry which is preliminary data.</text>
</comment>
<reference evidence="11 12" key="1">
    <citation type="journal article" date="2019" name="Nat. Plants">
        <title>Genome sequencing of Musa balbisiana reveals subgenome evolution and function divergence in polyploid bananas.</title>
        <authorList>
            <person name="Yao X."/>
        </authorList>
    </citation>
    <scope>NUCLEOTIDE SEQUENCE [LARGE SCALE GENOMIC DNA]</scope>
    <source>
        <strain evidence="12">cv. DH-PKW</strain>
        <tissue evidence="11">Leaves</tissue>
    </source>
</reference>
<evidence type="ECO:0000256" key="2">
    <source>
        <dbReference type="ARBA" id="ARBA00022540"/>
    </source>
</evidence>
<feature type="compositionally biased region" description="Polar residues" evidence="9">
    <location>
        <begin position="1061"/>
        <end position="1075"/>
    </location>
</feature>
<keyword evidence="4" id="KW-0648">Protein biosynthesis</keyword>
<dbReference type="PANTHER" id="PTHR23253:SF9">
    <property type="entry name" value="EUKARYOTIC TRANSLATION INITIATION FACTOR 4 GAMMA 2"/>
    <property type="match status" value="1"/>
</dbReference>
<dbReference type="GO" id="GO:0003743">
    <property type="term" value="F:translation initiation factor activity"/>
    <property type="evidence" value="ECO:0007669"/>
    <property type="project" value="UniProtKB-KW"/>
</dbReference>
<evidence type="ECO:0000313" key="12">
    <source>
        <dbReference type="Proteomes" id="UP000317650"/>
    </source>
</evidence>
<feature type="compositionally biased region" description="Polar residues" evidence="9">
    <location>
        <begin position="80"/>
        <end position="91"/>
    </location>
</feature>
<evidence type="ECO:0000256" key="7">
    <source>
        <dbReference type="ARBA" id="ARBA00067320"/>
    </source>
</evidence>
<dbReference type="FunFam" id="1.25.40.180:FF:000034">
    <property type="entry name" value="Eukaryotic translation initiation factor 4G"/>
    <property type="match status" value="1"/>
</dbReference>
<feature type="domain" description="MI" evidence="10">
    <location>
        <begin position="1797"/>
        <end position="1923"/>
    </location>
</feature>
<feature type="compositionally biased region" description="Basic and acidic residues" evidence="9">
    <location>
        <begin position="650"/>
        <end position="676"/>
    </location>
</feature>
<accession>A0A4S8K3U0</accession>
<feature type="compositionally biased region" description="Low complexity" evidence="9">
    <location>
        <begin position="144"/>
        <end position="163"/>
    </location>
</feature>
<evidence type="ECO:0000259" key="10">
    <source>
        <dbReference type="PROSITE" id="PS51366"/>
    </source>
</evidence>
<feature type="compositionally biased region" description="Polar residues" evidence="9">
    <location>
        <begin position="1743"/>
        <end position="1753"/>
    </location>
</feature>
<organism evidence="11 12">
    <name type="scientific">Musa balbisiana</name>
    <name type="common">Banana</name>
    <dbReference type="NCBI Taxonomy" id="52838"/>
    <lineage>
        <taxon>Eukaryota</taxon>
        <taxon>Viridiplantae</taxon>
        <taxon>Streptophyta</taxon>
        <taxon>Embryophyta</taxon>
        <taxon>Tracheophyta</taxon>
        <taxon>Spermatophyta</taxon>
        <taxon>Magnoliopsida</taxon>
        <taxon>Liliopsida</taxon>
        <taxon>Zingiberales</taxon>
        <taxon>Musaceae</taxon>
        <taxon>Musa</taxon>
    </lineage>
</organism>
<gene>
    <name evidence="11" type="ORF">C4D60_Mb08t14820</name>
</gene>
<keyword evidence="12" id="KW-1185">Reference proteome</keyword>
<dbReference type="STRING" id="52838.A0A4S8K3U0"/>
<feature type="region of interest" description="Disordered" evidence="9">
    <location>
        <begin position="615"/>
        <end position="704"/>
    </location>
</feature>
<feature type="region of interest" description="Disordered" evidence="9">
    <location>
        <begin position="1968"/>
        <end position="1987"/>
    </location>
</feature>
<dbReference type="PROSITE" id="PS51366">
    <property type="entry name" value="MI"/>
    <property type="match status" value="1"/>
</dbReference>
<feature type="compositionally biased region" description="Polar residues" evidence="9">
    <location>
        <begin position="615"/>
        <end position="649"/>
    </location>
</feature>
<dbReference type="FunFam" id="1.25.40.180:FF:000024">
    <property type="entry name" value="Eukaryotic translation initiation factor 4G"/>
    <property type="match status" value="1"/>
</dbReference>
<evidence type="ECO:0000256" key="6">
    <source>
        <dbReference type="ARBA" id="ARBA00065571"/>
    </source>
</evidence>
<dbReference type="PANTHER" id="PTHR23253">
    <property type="entry name" value="EUKARYOTIC TRANSLATION INITIATION FACTOR 4 GAMMA"/>
    <property type="match status" value="1"/>
</dbReference>
<keyword evidence="2" id="KW-0396">Initiation factor</keyword>
<feature type="compositionally biased region" description="Basic and acidic residues" evidence="9">
    <location>
        <begin position="1542"/>
        <end position="1559"/>
    </location>
</feature>
<dbReference type="Pfam" id="PF02854">
    <property type="entry name" value="MIF4G"/>
    <property type="match status" value="1"/>
</dbReference>
<feature type="compositionally biased region" description="Gly residues" evidence="9">
    <location>
        <begin position="31"/>
        <end position="40"/>
    </location>
</feature>
<feature type="region of interest" description="Disordered" evidence="9">
    <location>
        <begin position="1406"/>
        <end position="1430"/>
    </location>
</feature>
<dbReference type="SMART" id="SM00544">
    <property type="entry name" value="MA3"/>
    <property type="match status" value="1"/>
</dbReference>
<dbReference type="SUPFAM" id="SSF48371">
    <property type="entry name" value="ARM repeat"/>
    <property type="match status" value="2"/>
</dbReference>
<feature type="region of interest" description="Disordered" evidence="9">
    <location>
        <begin position="1538"/>
        <end position="1611"/>
    </location>
</feature>
<name>A0A4S8K3U0_MUSBA</name>
<evidence type="ECO:0000256" key="3">
    <source>
        <dbReference type="ARBA" id="ARBA00022845"/>
    </source>
</evidence>
<feature type="region of interest" description="Disordered" evidence="9">
    <location>
        <begin position="215"/>
        <end position="257"/>
    </location>
</feature>
<dbReference type="GO" id="GO:0016281">
    <property type="term" value="C:eukaryotic translation initiation factor 4F complex"/>
    <property type="evidence" value="ECO:0007669"/>
    <property type="project" value="TreeGrafter"/>
</dbReference>
<feature type="compositionally biased region" description="Polar residues" evidence="9">
    <location>
        <begin position="1589"/>
        <end position="1603"/>
    </location>
</feature>
<feature type="region of interest" description="Disordered" evidence="9">
    <location>
        <begin position="1728"/>
        <end position="1753"/>
    </location>
</feature>
<feature type="region of interest" description="Disordered" evidence="9">
    <location>
        <begin position="1056"/>
        <end position="1076"/>
    </location>
</feature>
<comment type="subunit">
    <text evidence="6">EIF4F is a multi-subunit complex, the composition of which varies with external and internal environmental conditions. It is composed of at least EIF4A, EIF4E and EIF4G. In higher plants two isoforms of EIF4F have been identified, named isoform EIF4F and isoform EIF(iso)4F. Isoform EIF4F has subunits p220 and p26, whereas isoform EIF(iso)4F has subunits p82 and p28.</text>
</comment>
<evidence type="ECO:0000313" key="11">
    <source>
        <dbReference type="EMBL" id="THU69476.1"/>
    </source>
</evidence>
<proteinExistence type="inferred from homology"/>
<protein>
    <recommendedName>
        <fullName evidence="7">Eukaryotic translation initiation factor 4G</fullName>
    </recommendedName>
    <alternativeName>
        <fullName evidence="8">Eukaryotic initiation factor 4F subunit p220</fullName>
    </alternativeName>
</protein>
<evidence type="ECO:0000256" key="1">
    <source>
        <dbReference type="ARBA" id="ARBA00005775"/>
    </source>
</evidence>
<feature type="compositionally biased region" description="Polar residues" evidence="9">
    <location>
        <begin position="1"/>
        <end position="14"/>
    </location>
</feature>
<comment type="function">
    <text evidence="5">Component of the protein complex eIF4F, which is involved in the recognition of the mRNA cap, ATP-dependent unwinding of 5'-terminal secondary structure and recruitment of mRNA to the ribosome.</text>
</comment>
<feature type="region of interest" description="Disordered" evidence="9">
    <location>
        <begin position="1"/>
        <end position="184"/>
    </location>
</feature>
<dbReference type="EMBL" id="PYDT01000002">
    <property type="protein sequence ID" value="THU69476.1"/>
    <property type="molecule type" value="Genomic_DNA"/>
</dbReference>
<dbReference type="SMART" id="SM00543">
    <property type="entry name" value="MIF4G"/>
    <property type="match status" value="1"/>
</dbReference>
<dbReference type="Pfam" id="PF02847">
    <property type="entry name" value="MA3"/>
    <property type="match status" value="1"/>
</dbReference>
<evidence type="ECO:0000256" key="9">
    <source>
        <dbReference type="SAM" id="MobiDB-lite"/>
    </source>
</evidence>